<evidence type="ECO:0000313" key="2">
    <source>
        <dbReference type="EMBL" id="MRX82128.1"/>
    </source>
</evidence>
<keyword evidence="1" id="KW-0812">Transmembrane</keyword>
<dbReference type="AlphaFoldDB" id="A0A6N7RN11"/>
<feature type="transmembrane region" description="Helical" evidence="1">
    <location>
        <begin position="15"/>
        <end position="36"/>
    </location>
</feature>
<reference evidence="3" key="1">
    <citation type="submission" date="2019-08" db="EMBL/GenBank/DDBJ databases">
        <title>Arthrobacter sp. nov., isolated from plateau pika and Tibetan wild ass.</title>
        <authorList>
            <person name="Ge Y."/>
        </authorList>
    </citation>
    <scope>NUCLEOTIDE SEQUENCE [LARGE SCALE GENOMIC DNA]</scope>
    <source>
        <strain evidence="3">HF-4214</strain>
    </source>
</reference>
<dbReference type="RefSeq" id="WP_154333005.1">
    <property type="nucleotide sequence ID" value="NZ_VTFY01000004.1"/>
</dbReference>
<keyword evidence="1" id="KW-1133">Transmembrane helix</keyword>
<dbReference type="Proteomes" id="UP000438093">
    <property type="component" value="Unassembled WGS sequence"/>
</dbReference>
<gene>
    <name evidence="2" type="ORF">GJG86_06445</name>
</gene>
<evidence type="ECO:0000256" key="1">
    <source>
        <dbReference type="SAM" id="Phobius"/>
    </source>
</evidence>
<dbReference type="InterPro" id="IPR030888">
    <property type="entry name" value="Put_ccm"/>
</dbReference>
<protein>
    <submittedName>
        <fullName evidence="2">CcmD family protein</fullName>
    </submittedName>
</protein>
<keyword evidence="3" id="KW-1185">Reference proteome</keyword>
<dbReference type="NCBIfam" id="TIGR04391">
    <property type="entry name" value="CcmD_alt_fam"/>
    <property type="match status" value="1"/>
</dbReference>
<organism evidence="2 3">
    <name type="scientific">Eggerthella guodeyinii</name>
    <dbReference type="NCBI Taxonomy" id="2690837"/>
    <lineage>
        <taxon>Bacteria</taxon>
        <taxon>Bacillati</taxon>
        <taxon>Actinomycetota</taxon>
        <taxon>Coriobacteriia</taxon>
        <taxon>Eggerthellales</taxon>
        <taxon>Eggerthellaceae</taxon>
        <taxon>Eggerthella</taxon>
    </lineage>
</organism>
<name>A0A6N7RN11_9ACTN</name>
<comment type="caution">
    <text evidence="2">The sequence shown here is derived from an EMBL/GenBank/DDBJ whole genome shotgun (WGS) entry which is preliminary data.</text>
</comment>
<accession>A0A6N7RN11</accession>
<evidence type="ECO:0000313" key="3">
    <source>
        <dbReference type="Proteomes" id="UP000438093"/>
    </source>
</evidence>
<dbReference type="EMBL" id="VTFY01000004">
    <property type="protein sequence ID" value="MRX82128.1"/>
    <property type="molecule type" value="Genomic_DNA"/>
</dbReference>
<proteinExistence type="predicted"/>
<keyword evidence="1" id="KW-0472">Membrane</keyword>
<sequence>MNPILEQIYSTILPAAPYVIAAYALIWLALFVYVFMIQRGMKKAEAQMAVLEEALAEKGIAR</sequence>